<proteinExistence type="predicted"/>
<feature type="compositionally biased region" description="Basic and acidic residues" evidence="1">
    <location>
        <begin position="1"/>
        <end position="32"/>
    </location>
</feature>
<feature type="compositionally biased region" description="Basic residues" evidence="1">
    <location>
        <begin position="33"/>
        <end position="50"/>
    </location>
</feature>
<dbReference type="AlphaFoldDB" id="A0A8J6ARJ4"/>
<evidence type="ECO:0000313" key="3">
    <source>
        <dbReference type="Proteomes" id="UP000717585"/>
    </source>
</evidence>
<reference evidence="2" key="1">
    <citation type="submission" date="2021-05" db="EMBL/GenBank/DDBJ databases">
        <title>A free-living protist that lacks canonical eukaryotic 1 DNA replication and segregation systems.</title>
        <authorList>
            <person name="Salas-Leiva D.E."/>
            <person name="Tromer E.C."/>
            <person name="Curtis B.A."/>
            <person name="Jerlstrom-Hultqvist J."/>
            <person name="Kolisko M."/>
            <person name="Yi Z."/>
            <person name="Salas-Leiva J.S."/>
            <person name="Gallot-Lavallee L."/>
            <person name="Kops G.J.P.L."/>
            <person name="Archibald J.M."/>
            <person name="Simpson A.G.B."/>
            <person name="Roger A.J."/>
        </authorList>
    </citation>
    <scope>NUCLEOTIDE SEQUENCE</scope>
    <source>
        <strain evidence="2">BICM</strain>
    </source>
</reference>
<evidence type="ECO:0000256" key="1">
    <source>
        <dbReference type="SAM" id="MobiDB-lite"/>
    </source>
</evidence>
<evidence type="ECO:0000313" key="2">
    <source>
        <dbReference type="EMBL" id="KAG9392476.1"/>
    </source>
</evidence>
<feature type="region of interest" description="Disordered" evidence="1">
    <location>
        <begin position="1"/>
        <end position="92"/>
    </location>
</feature>
<dbReference type="EMBL" id="JAHDYR010000038">
    <property type="protein sequence ID" value="KAG9392476.1"/>
    <property type="molecule type" value="Genomic_DNA"/>
</dbReference>
<accession>A0A8J6ARJ4</accession>
<sequence length="284" mass="31907">MKPKKELHPEVFEKSKGYKDQRYHNAVEETLKLIRKRPRKKQSAQKRRYHYEKPTENVQSPPKIPSPKSTDSEATDSDEPALPRGILRKKGMPTRVRTKLGAVSFRDSVDSYSPQGTLSLAPLALYRAPTTLTPPPLPTPSSNMASSVLVRFLAHSVDHVPRPTPDFDAVPPLAVPKPYRPIHVSRAPGLRRARLKREPIWSRVFLEMDRIIQRVPAPASQHRTPSPAIAIAPSTRTTYKGPVRPAGARDWRSLPAPVNRASVPRPARMDAGARFITFGLQNWE</sequence>
<keyword evidence="3" id="KW-1185">Reference proteome</keyword>
<gene>
    <name evidence="2" type="ORF">J8273_5468</name>
</gene>
<organism evidence="2 3">
    <name type="scientific">Carpediemonas membranifera</name>
    <dbReference type="NCBI Taxonomy" id="201153"/>
    <lineage>
        <taxon>Eukaryota</taxon>
        <taxon>Metamonada</taxon>
        <taxon>Carpediemonas-like organisms</taxon>
        <taxon>Carpediemonas</taxon>
    </lineage>
</organism>
<comment type="caution">
    <text evidence="2">The sequence shown here is derived from an EMBL/GenBank/DDBJ whole genome shotgun (WGS) entry which is preliminary data.</text>
</comment>
<protein>
    <submittedName>
        <fullName evidence="2">Uncharacterized protein</fullName>
    </submittedName>
</protein>
<name>A0A8J6ARJ4_9EUKA</name>
<dbReference type="Proteomes" id="UP000717585">
    <property type="component" value="Unassembled WGS sequence"/>
</dbReference>